<keyword evidence="2" id="KW-0813">Transport</keyword>
<dbReference type="InterPro" id="IPR005828">
    <property type="entry name" value="MFS_sugar_transport-like"/>
</dbReference>
<dbReference type="InterPro" id="IPR003663">
    <property type="entry name" value="Sugar/inositol_transpt"/>
</dbReference>
<protein>
    <submittedName>
        <fullName evidence="11">Facilitated trehalose transporter Tret1-1</fullName>
    </submittedName>
</protein>
<keyword evidence="4" id="KW-0762">Sugar transport</keyword>
<feature type="domain" description="Major facilitator superfamily (MFS) profile" evidence="10">
    <location>
        <begin position="1"/>
        <end position="435"/>
    </location>
</feature>
<dbReference type="InterPro" id="IPR036259">
    <property type="entry name" value="MFS_trans_sf"/>
</dbReference>
<dbReference type="Proteomes" id="UP001174909">
    <property type="component" value="Unassembled WGS sequence"/>
</dbReference>
<organism evidence="11 12">
    <name type="scientific">Geodia barretti</name>
    <name type="common">Barrett's horny sponge</name>
    <dbReference type="NCBI Taxonomy" id="519541"/>
    <lineage>
        <taxon>Eukaryota</taxon>
        <taxon>Metazoa</taxon>
        <taxon>Porifera</taxon>
        <taxon>Demospongiae</taxon>
        <taxon>Heteroscleromorpha</taxon>
        <taxon>Tetractinellida</taxon>
        <taxon>Astrophorina</taxon>
        <taxon>Geodiidae</taxon>
        <taxon>Geodia</taxon>
    </lineage>
</organism>
<dbReference type="GO" id="GO:0005886">
    <property type="term" value="C:plasma membrane"/>
    <property type="evidence" value="ECO:0007669"/>
    <property type="project" value="UniProtKB-SubCell"/>
</dbReference>
<dbReference type="GO" id="GO:0022857">
    <property type="term" value="F:transmembrane transporter activity"/>
    <property type="evidence" value="ECO:0007669"/>
    <property type="project" value="InterPro"/>
</dbReference>
<dbReference type="PANTHER" id="PTHR48021">
    <property type="match status" value="1"/>
</dbReference>
<evidence type="ECO:0000256" key="4">
    <source>
        <dbReference type="ARBA" id="ARBA00022597"/>
    </source>
</evidence>
<feature type="region of interest" description="Disordered" evidence="8">
    <location>
        <begin position="1"/>
        <end position="32"/>
    </location>
</feature>
<evidence type="ECO:0000256" key="5">
    <source>
        <dbReference type="ARBA" id="ARBA00022692"/>
    </source>
</evidence>
<dbReference type="PANTHER" id="PTHR48021:SF1">
    <property type="entry name" value="GH07001P-RELATED"/>
    <property type="match status" value="1"/>
</dbReference>
<keyword evidence="12" id="KW-1185">Reference proteome</keyword>
<feature type="transmembrane region" description="Helical" evidence="9">
    <location>
        <begin position="45"/>
        <end position="68"/>
    </location>
</feature>
<dbReference type="InterPro" id="IPR020846">
    <property type="entry name" value="MFS_dom"/>
</dbReference>
<dbReference type="PROSITE" id="PS00216">
    <property type="entry name" value="SUGAR_TRANSPORT_1"/>
    <property type="match status" value="1"/>
</dbReference>
<proteinExistence type="predicted"/>
<evidence type="ECO:0000256" key="9">
    <source>
        <dbReference type="SAM" id="Phobius"/>
    </source>
</evidence>
<feature type="transmembrane region" description="Helical" evidence="9">
    <location>
        <begin position="293"/>
        <end position="315"/>
    </location>
</feature>
<name>A0AA35XAE5_GEOBA</name>
<evidence type="ECO:0000313" key="11">
    <source>
        <dbReference type="EMBL" id="CAI8043572.1"/>
    </source>
</evidence>
<feature type="transmembrane region" description="Helical" evidence="9">
    <location>
        <begin position="380"/>
        <end position="400"/>
    </location>
</feature>
<dbReference type="FunFam" id="1.20.1250.20:FF:000218">
    <property type="entry name" value="facilitated trehalose transporter Tret1"/>
    <property type="match status" value="1"/>
</dbReference>
<keyword evidence="6 9" id="KW-1133">Transmembrane helix</keyword>
<feature type="transmembrane region" description="Helical" evidence="9">
    <location>
        <begin position="265"/>
        <end position="286"/>
    </location>
</feature>
<gene>
    <name evidence="11" type="ORF">GBAR_LOCUS24168</name>
</gene>
<feature type="transmembrane region" description="Helical" evidence="9">
    <location>
        <begin position="225"/>
        <end position="250"/>
    </location>
</feature>
<evidence type="ECO:0000259" key="10">
    <source>
        <dbReference type="PROSITE" id="PS50850"/>
    </source>
</evidence>
<feature type="transmembrane region" description="Helical" evidence="9">
    <location>
        <begin position="412"/>
        <end position="431"/>
    </location>
</feature>
<evidence type="ECO:0000313" key="12">
    <source>
        <dbReference type="Proteomes" id="UP001174909"/>
    </source>
</evidence>
<dbReference type="AlphaFoldDB" id="A0AA35XAE5"/>
<keyword evidence="5 9" id="KW-0812">Transmembrane</keyword>
<reference evidence="11" key="1">
    <citation type="submission" date="2023-03" db="EMBL/GenBank/DDBJ databases">
        <authorList>
            <person name="Steffen K."/>
            <person name="Cardenas P."/>
        </authorList>
    </citation>
    <scope>NUCLEOTIDE SEQUENCE</scope>
</reference>
<evidence type="ECO:0000256" key="6">
    <source>
        <dbReference type="ARBA" id="ARBA00022989"/>
    </source>
</evidence>
<dbReference type="PROSITE" id="PS50850">
    <property type="entry name" value="MFS"/>
    <property type="match status" value="1"/>
</dbReference>
<dbReference type="Gene3D" id="1.20.1250.20">
    <property type="entry name" value="MFS general substrate transporter like domains"/>
    <property type="match status" value="1"/>
</dbReference>
<comment type="caution">
    <text evidence="11">The sequence shown here is derived from an EMBL/GenBank/DDBJ whole genome shotgun (WGS) entry which is preliminary data.</text>
</comment>
<comment type="subcellular location">
    <subcellularLocation>
        <location evidence="1">Cell membrane</location>
        <topology evidence="1">Multi-pass membrane protein</topology>
    </subcellularLocation>
</comment>
<keyword evidence="7 9" id="KW-0472">Membrane</keyword>
<dbReference type="SUPFAM" id="SSF103473">
    <property type="entry name" value="MFS general substrate transporter"/>
    <property type="match status" value="1"/>
</dbReference>
<evidence type="ECO:0000256" key="3">
    <source>
        <dbReference type="ARBA" id="ARBA00022475"/>
    </source>
</evidence>
<dbReference type="Pfam" id="PF00083">
    <property type="entry name" value="Sugar_tr"/>
    <property type="match status" value="1"/>
</dbReference>
<feature type="transmembrane region" description="Helical" evidence="9">
    <location>
        <begin position="345"/>
        <end position="368"/>
    </location>
</feature>
<dbReference type="EMBL" id="CASHTH010003338">
    <property type="protein sequence ID" value="CAI8043572.1"/>
    <property type="molecule type" value="Genomic_DNA"/>
</dbReference>
<dbReference type="PRINTS" id="PR00171">
    <property type="entry name" value="SUGRTRNSPORT"/>
</dbReference>
<feature type="transmembrane region" description="Helical" evidence="9">
    <location>
        <begin position="146"/>
        <end position="165"/>
    </location>
</feature>
<evidence type="ECO:0000256" key="2">
    <source>
        <dbReference type="ARBA" id="ARBA00022448"/>
    </source>
</evidence>
<evidence type="ECO:0000256" key="1">
    <source>
        <dbReference type="ARBA" id="ARBA00004651"/>
    </source>
</evidence>
<accession>A0AA35XAE5</accession>
<sequence length="462" mass="51090">MSRDRKTDSLLQPGRGHTPSYGINEQEDSINDEKEVEVRHSTDRVWTVAVFSLIACLGSVVIGMSLGYSTNTLAELSTLYNGGDDVYGIEKGSTEASLFGVYITEISTPKLRGLFGNCNQLFITVGIFTVEALGFKPSSFLKFTDVALIAAGVLTLFAFLLLFVVETPSWLYKKGMDLEGNRTLNFLRGPNANIPREIRGIRSMVDNAQSFTIVDQLKAFKNRWVYLPFILVLGLMFFQQFSGINAAIFYSSQIFSGAKVSNPTLISLLAVGLTQIFATFLSVVMVDLLGRKILLTLSSSGMFISSAGLGVYFLIFNHYCESELGNGEGSGIALSVCHHTNFGGLAIACVVVFIISFSLGWGPITWSMMSELLPLQVRGLAGAVSTFVNWTFAFIITLAFSGYTGLVTPKFAWWSFSLVMLVSIFFVLFFLPETKGRKLDEIEEHFREGHIIYNPCKRERRN</sequence>
<dbReference type="InterPro" id="IPR005829">
    <property type="entry name" value="Sugar_transporter_CS"/>
</dbReference>
<evidence type="ECO:0000256" key="8">
    <source>
        <dbReference type="SAM" id="MobiDB-lite"/>
    </source>
</evidence>
<keyword evidence="3" id="KW-1003">Cell membrane</keyword>
<dbReference type="InterPro" id="IPR050549">
    <property type="entry name" value="MFS_Trehalose_Transporter"/>
</dbReference>
<evidence type="ECO:0000256" key="7">
    <source>
        <dbReference type="ARBA" id="ARBA00023136"/>
    </source>
</evidence>